<dbReference type="InterPro" id="IPR044856">
    <property type="entry name" value="Malate_synth_C_sf"/>
</dbReference>
<dbReference type="Gene3D" id="3.20.20.360">
    <property type="entry name" value="Malate synthase, domain 3"/>
    <property type="match status" value="1"/>
</dbReference>
<dbReference type="STRING" id="144026.SAMN04488568_12227"/>
<dbReference type="AlphaFoldDB" id="A0A1G9W3V2"/>
<evidence type="ECO:0000259" key="8">
    <source>
        <dbReference type="Pfam" id="PF01274"/>
    </source>
</evidence>
<dbReference type="FunFam" id="3.20.20.360:FF:000001">
    <property type="entry name" value="Malate synthase"/>
    <property type="match status" value="1"/>
</dbReference>
<dbReference type="GO" id="GO:0004474">
    <property type="term" value="F:malate synthase activity"/>
    <property type="evidence" value="ECO:0007669"/>
    <property type="project" value="UniProtKB-EC"/>
</dbReference>
<dbReference type="PIRSF" id="PIRSF001363">
    <property type="entry name" value="Malate_synth"/>
    <property type="match status" value="1"/>
</dbReference>
<keyword evidence="4" id="KW-0816">Tricarboxylic acid cycle</keyword>
<dbReference type="InterPro" id="IPR006252">
    <property type="entry name" value="Malate_synthA"/>
</dbReference>
<dbReference type="InterPro" id="IPR048355">
    <property type="entry name" value="MS_C"/>
</dbReference>
<dbReference type="RefSeq" id="WP_091771724.1">
    <property type="nucleotide sequence ID" value="NZ_FNHG01000022.1"/>
</dbReference>
<dbReference type="GO" id="GO:0005737">
    <property type="term" value="C:cytoplasm"/>
    <property type="evidence" value="ECO:0007669"/>
    <property type="project" value="TreeGrafter"/>
</dbReference>
<gene>
    <name evidence="11" type="ORF">SAMN04488568_12227</name>
</gene>
<dbReference type="InterPro" id="IPR011076">
    <property type="entry name" value="Malate_synth_sf"/>
</dbReference>
<evidence type="ECO:0000313" key="12">
    <source>
        <dbReference type="Proteomes" id="UP000199759"/>
    </source>
</evidence>
<dbReference type="Pfam" id="PF01274">
    <property type="entry name" value="MS_TIM-barrel"/>
    <property type="match status" value="1"/>
</dbReference>
<dbReference type="InterPro" id="IPR046363">
    <property type="entry name" value="MS_N_TIM-barrel_dom"/>
</dbReference>
<evidence type="ECO:0000256" key="1">
    <source>
        <dbReference type="ARBA" id="ARBA00006394"/>
    </source>
</evidence>
<evidence type="ECO:0000256" key="5">
    <source>
        <dbReference type="ARBA" id="ARBA00022679"/>
    </source>
</evidence>
<evidence type="ECO:0000256" key="2">
    <source>
        <dbReference type="ARBA" id="ARBA00012636"/>
    </source>
</evidence>
<dbReference type="FunFam" id="1.20.1220.12:FF:000001">
    <property type="entry name" value="Malate synthase"/>
    <property type="match status" value="1"/>
</dbReference>
<feature type="domain" description="Malate synthase C-terminal" evidence="10">
    <location>
        <begin position="412"/>
        <end position="530"/>
    </location>
</feature>
<feature type="domain" description="Malate synthase TIM barrel" evidence="8">
    <location>
        <begin position="161"/>
        <end position="406"/>
    </location>
</feature>
<keyword evidence="3" id="KW-0329">Glyoxylate bypass</keyword>
<proteinExistence type="inferred from homology"/>
<evidence type="ECO:0000256" key="4">
    <source>
        <dbReference type="ARBA" id="ARBA00022532"/>
    </source>
</evidence>
<dbReference type="PANTHER" id="PTHR42902:SF1">
    <property type="entry name" value="MALATE SYNTHASE 1-RELATED"/>
    <property type="match status" value="1"/>
</dbReference>
<dbReference type="CDD" id="cd00727">
    <property type="entry name" value="malate_synt_A"/>
    <property type="match status" value="1"/>
</dbReference>
<evidence type="ECO:0000256" key="3">
    <source>
        <dbReference type="ARBA" id="ARBA00022435"/>
    </source>
</evidence>
<sequence length="546" mass="61322">MTQITPSGVEILGHLEPGYRDILSHEALDFLAGLHRRFEKRRQSLLRHRTERQAELNVGALLMFPHETADIRASEWKVRPAPADLQDRRVEITGPVDRKMVVNALNSGAKCFMADFEDATSPVWSNLIEGQINLRDAVRREIDYVDEKNGKRYSINQDAAVLIVRPRGLHLEERNLRINGQAISGALFDFGLYLFNNHAALKERGTGPYFYLPKIESRFEARLWSLVFQHAEDELGLERGTIRATVLIETLPASFELDEILYELRGNIVALNCGRWDYIFSYIKRLQARPEHVLPDRSAVTMATPFMAAYSRRVVAVCHRRGAHAMGGMSAFIPVKGDEAANDAALEKVRQDKLREVKNGHDGTWVAHPDLVPVAMEVFDKHMPEANQIDFVDELAMPVTTRDLLTAPAGDITDAGVADNIDVAIRYVAAWLGGRGAVPIRNLMEDAATAEIARAQLWQWRRFDKSTVEGTALTADMLGARIEAICKSIQAEVEGQTELQERIGQAAAILNDLVLSEEFVEFLTLPAYDVLTEGLKKSMRLKEFED</sequence>
<protein>
    <recommendedName>
        <fullName evidence="2">malate synthase</fullName>
        <ecNumber evidence="2">2.3.3.9</ecNumber>
    </recommendedName>
</protein>
<evidence type="ECO:0000256" key="7">
    <source>
        <dbReference type="PIRSR" id="PIRSR001363-1"/>
    </source>
</evidence>
<dbReference type="Gene3D" id="1.20.1220.12">
    <property type="entry name" value="Malate synthase, domain III"/>
    <property type="match status" value="1"/>
</dbReference>
<feature type="active site" description="Proton acceptor" evidence="7">
    <location>
        <position position="165"/>
    </location>
</feature>
<dbReference type="GO" id="GO:0006097">
    <property type="term" value="P:glyoxylate cycle"/>
    <property type="evidence" value="ECO:0007669"/>
    <property type="project" value="UniProtKB-KW"/>
</dbReference>
<name>A0A1G9W3V2_9PROT</name>
<comment type="similarity">
    <text evidence="1">Belongs to the malate synthase family.</text>
</comment>
<comment type="catalytic activity">
    <reaction evidence="6">
        <text>glyoxylate + acetyl-CoA + H2O = (S)-malate + CoA + H(+)</text>
        <dbReference type="Rhea" id="RHEA:18181"/>
        <dbReference type="ChEBI" id="CHEBI:15377"/>
        <dbReference type="ChEBI" id="CHEBI:15378"/>
        <dbReference type="ChEBI" id="CHEBI:15589"/>
        <dbReference type="ChEBI" id="CHEBI:36655"/>
        <dbReference type="ChEBI" id="CHEBI:57287"/>
        <dbReference type="ChEBI" id="CHEBI:57288"/>
        <dbReference type="EC" id="2.3.3.9"/>
    </reaction>
</comment>
<dbReference type="EC" id="2.3.3.9" evidence="2"/>
<evidence type="ECO:0000256" key="6">
    <source>
        <dbReference type="ARBA" id="ARBA00047918"/>
    </source>
</evidence>
<dbReference type="Proteomes" id="UP000199759">
    <property type="component" value="Unassembled WGS sequence"/>
</dbReference>
<keyword evidence="5" id="KW-0808">Transferase</keyword>
<dbReference type="Pfam" id="PF20656">
    <property type="entry name" value="MS_N"/>
    <property type="match status" value="1"/>
</dbReference>
<evidence type="ECO:0000259" key="10">
    <source>
        <dbReference type="Pfam" id="PF20659"/>
    </source>
</evidence>
<organism evidence="11 12">
    <name type="scientific">Maricaulis salignorans</name>
    <dbReference type="NCBI Taxonomy" id="144026"/>
    <lineage>
        <taxon>Bacteria</taxon>
        <taxon>Pseudomonadati</taxon>
        <taxon>Pseudomonadota</taxon>
        <taxon>Alphaproteobacteria</taxon>
        <taxon>Maricaulales</taxon>
        <taxon>Maricaulaceae</taxon>
        <taxon>Maricaulis</taxon>
    </lineage>
</organism>
<dbReference type="InterPro" id="IPR048356">
    <property type="entry name" value="MS_N"/>
</dbReference>
<dbReference type="PANTHER" id="PTHR42902">
    <property type="entry name" value="MALATE SYNTHASE"/>
    <property type="match status" value="1"/>
</dbReference>
<dbReference type="GO" id="GO:0006099">
    <property type="term" value="P:tricarboxylic acid cycle"/>
    <property type="evidence" value="ECO:0007669"/>
    <property type="project" value="UniProtKB-KW"/>
</dbReference>
<dbReference type="OrthoDB" id="9768429at2"/>
<reference evidence="11 12" key="1">
    <citation type="submission" date="2016-10" db="EMBL/GenBank/DDBJ databases">
        <authorList>
            <person name="de Groot N.N."/>
        </authorList>
    </citation>
    <scope>NUCLEOTIDE SEQUENCE [LARGE SCALE GENOMIC DNA]</scope>
    <source>
        <strain evidence="11 12">DSM 16077</strain>
    </source>
</reference>
<dbReference type="InterPro" id="IPR001465">
    <property type="entry name" value="Malate_synthase_TIM"/>
</dbReference>
<evidence type="ECO:0000313" key="11">
    <source>
        <dbReference type="EMBL" id="SDM79199.1"/>
    </source>
</evidence>
<dbReference type="NCBIfam" id="TIGR01344">
    <property type="entry name" value="malate_syn_A"/>
    <property type="match status" value="1"/>
</dbReference>
<dbReference type="SUPFAM" id="SSF51645">
    <property type="entry name" value="Malate synthase G"/>
    <property type="match status" value="1"/>
</dbReference>
<dbReference type="EMBL" id="FNHG01000022">
    <property type="protein sequence ID" value="SDM79199.1"/>
    <property type="molecule type" value="Genomic_DNA"/>
</dbReference>
<evidence type="ECO:0000259" key="9">
    <source>
        <dbReference type="Pfam" id="PF20656"/>
    </source>
</evidence>
<dbReference type="Pfam" id="PF20659">
    <property type="entry name" value="MS_C"/>
    <property type="match status" value="1"/>
</dbReference>
<feature type="active site" description="Proton donor" evidence="7">
    <location>
        <position position="446"/>
    </location>
</feature>
<keyword evidence="12" id="KW-1185">Reference proteome</keyword>
<feature type="domain" description="Malate synthase N-terminal" evidence="9">
    <location>
        <begin position="8"/>
        <end position="69"/>
    </location>
</feature>
<accession>A0A1G9W3V2</accession>